<accession>A0A9Q8JH46</accession>
<dbReference type="InterPro" id="IPR053746">
    <property type="entry name" value="Viral_HT_Connector_Assembly"/>
</dbReference>
<proteinExistence type="predicted"/>
<dbReference type="RefSeq" id="WP_106443645.1">
    <property type="nucleotide sequence ID" value="NZ_CP027427.1"/>
</dbReference>
<comment type="caution">
    <text evidence="1">The sequence shown here is derived from an EMBL/GenBank/DDBJ whole genome shotgun (WGS) entry which is preliminary data.</text>
</comment>
<name>A0A9Q8JH46_9LACO</name>
<evidence type="ECO:0000313" key="1">
    <source>
        <dbReference type="EMBL" id="TVV27249.1"/>
    </source>
</evidence>
<evidence type="ECO:0000313" key="2">
    <source>
        <dbReference type="Proteomes" id="UP000320012"/>
    </source>
</evidence>
<protein>
    <recommendedName>
        <fullName evidence="3">Phage head-tail connector protein</fullName>
    </recommendedName>
</protein>
<dbReference type="Gene3D" id="1.10.246.150">
    <property type="match status" value="1"/>
</dbReference>
<dbReference type="InterPro" id="IPR021146">
    <property type="entry name" value="Phage_gp6-like_head-tail"/>
</dbReference>
<organism evidence="1 2">
    <name type="scientific">Weissella cibaria</name>
    <dbReference type="NCBI Taxonomy" id="137591"/>
    <lineage>
        <taxon>Bacteria</taxon>
        <taxon>Bacillati</taxon>
        <taxon>Bacillota</taxon>
        <taxon>Bacilli</taxon>
        <taxon>Lactobacillales</taxon>
        <taxon>Lactobacillaceae</taxon>
        <taxon>Weissella</taxon>
    </lineage>
</organism>
<evidence type="ECO:0008006" key="3">
    <source>
        <dbReference type="Google" id="ProtNLM"/>
    </source>
</evidence>
<sequence length="113" mass="13088">MADDTLSKVKLLLGIKDELQDELLTLLVSDSQERLVSYINQDSDTDFKFPNGIDWVLREITVRRYNRIGDEGKTSSNESDVSVSWRDDDIADYATYLNKYRKKRGGRGIARFY</sequence>
<dbReference type="EMBL" id="VNHC01000002">
    <property type="protein sequence ID" value="TVV27249.1"/>
    <property type="molecule type" value="Genomic_DNA"/>
</dbReference>
<dbReference type="Proteomes" id="UP000320012">
    <property type="component" value="Unassembled WGS sequence"/>
</dbReference>
<dbReference type="AlphaFoldDB" id="A0A9Q8JH46"/>
<reference evidence="1 2" key="1">
    <citation type="submission" date="2019-07" db="EMBL/GenBank/DDBJ databases">
        <title>Genome sequence of Weissella cibaria GK1.</title>
        <authorList>
            <person name="Choi H.-J."/>
        </authorList>
    </citation>
    <scope>NUCLEOTIDE SEQUENCE [LARGE SCALE GENOMIC DNA]</scope>
    <source>
        <strain evidence="1 2">GK1</strain>
    </source>
</reference>
<dbReference type="Pfam" id="PF05135">
    <property type="entry name" value="Phage_connect_1"/>
    <property type="match status" value="1"/>
</dbReference>
<gene>
    <name evidence="1" type="ORF">FO435_04840</name>
</gene>